<dbReference type="InterPro" id="IPR036890">
    <property type="entry name" value="HATPase_C_sf"/>
</dbReference>
<proteinExistence type="predicted"/>
<organism evidence="3">
    <name type="scientific">uncultured Acidimicrobiales bacterium</name>
    <dbReference type="NCBI Taxonomy" id="310071"/>
    <lineage>
        <taxon>Bacteria</taxon>
        <taxon>Bacillati</taxon>
        <taxon>Actinomycetota</taxon>
        <taxon>Acidimicrobiia</taxon>
        <taxon>Acidimicrobiales</taxon>
        <taxon>environmental samples</taxon>
    </lineage>
</organism>
<feature type="domain" description="PAS" evidence="2">
    <location>
        <begin position="336"/>
        <end position="391"/>
    </location>
</feature>
<evidence type="ECO:0000259" key="2">
    <source>
        <dbReference type="PROSITE" id="PS50112"/>
    </source>
</evidence>
<keyword evidence="1" id="KW-0808">Transferase</keyword>
<dbReference type="Pfam" id="PF13581">
    <property type="entry name" value="HATPase_c_2"/>
    <property type="match status" value="1"/>
</dbReference>
<dbReference type="InterPro" id="IPR050267">
    <property type="entry name" value="Anti-sigma-factor_SerPK"/>
</dbReference>
<dbReference type="NCBIfam" id="TIGR00229">
    <property type="entry name" value="sensory_box"/>
    <property type="match status" value="1"/>
</dbReference>
<dbReference type="GO" id="GO:0004674">
    <property type="term" value="F:protein serine/threonine kinase activity"/>
    <property type="evidence" value="ECO:0007669"/>
    <property type="project" value="UniProtKB-KW"/>
</dbReference>
<dbReference type="CDD" id="cd16936">
    <property type="entry name" value="HATPase_RsbW-like"/>
    <property type="match status" value="1"/>
</dbReference>
<dbReference type="SUPFAM" id="SSF55785">
    <property type="entry name" value="PYP-like sensor domain (PAS domain)"/>
    <property type="match status" value="1"/>
</dbReference>
<reference evidence="3" key="1">
    <citation type="submission" date="2020-02" db="EMBL/GenBank/DDBJ databases">
        <authorList>
            <person name="Meier V. D."/>
        </authorList>
    </citation>
    <scope>NUCLEOTIDE SEQUENCE</scope>
    <source>
        <strain evidence="3">AVDCRST_MAG50</strain>
    </source>
</reference>
<evidence type="ECO:0000313" key="3">
    <source>
        <dbReference type="EMBL" id="CAA9216848.1"/>
    </source>
</evidence>
<name>A0A6J4H808_9ACTN</name>
<sequence length="442" mass="47839">MLERTATLPPDPQSPRSARRILRDLVTATGHEEWLDSGELALSEVVTNAVLHAHTAILLWLGVYPDRICVEVRDSNPTLPLARHYDVQASTGRGLGLVASLSLECGAHSLGAEGKVIWFCIGDPQEHTVDDLLEAWGREEPPVEELPPEPANVVLLDMPATLWLSARQHHDAILRELTLYGAEHRVDADLTAADLARRSISDALMVKLEEAEASGLTRPALPTGHPSPLPWVVDDLDLELRVPVDGAPGFIALQDALDLAERLAVSGRLLIHPALPEIIAVRDWACEQVISQLAGSPAMAWPGTAQHRFETDSHARFESAALEWDPTVARDSERGVVAADEANRIVAVSRPLADLLGWAVDELVGRRVVTLIPPALREAHVAGFTRHLSTGEAHILGVPIVLPVLHADGREIVCSFLVERAAPAPGPAGPAIYLAWIEPLRP</sequence>
<dbReference type="InterPro" id="IPR003594">
    <property type="entry name" value="HATPase_dom"/>
</dbReference>
<gene>
    <name evidence="3" type="ORF">AVDCRST_MAG50-279</name>
</gene>
<evidence type="ECO:0000256" key="1">
    <source>
        <dbReference type="ARBA" id="ARBA00022527"/>
    </source>
</evidence>
<keyword evidence="1" id="KW-0418">Kinase</keyword>
<dbReference type="PANTHER" id="PTHR35526">
    <property type="entry name" value="ANTI-SIGMA-F FACTOR RSBW-RELATED"/>
    <property type="match status" value="1"/>
</dbReference>
<keyword evidence="1" id="KW-0723">Serine/threonine-protein kinase</keyword>
<dbReference type="EMBL" id="CADCTF010000018">
    <property type="protein sequence ID" value="CAA9216848.1"/>
    <property type="molecule type" value="Genomic_DNA"/>
</dbReference>
<protein>
    <submittedName>
        <fullName evidence="3">Carboxylesterase type B</fullName>
    </submittedName>
</protein>
<dbReference type="AlphaFoldDB" id="A0A6J4H808"/>
<dbReference type="InterPro" id="IPR013767">
    <property type="entry name" value="PAS_fold"/>
</dbReference>
<dbReference type="Gene3D" id="3.30.450.20">
    <property type="entry name" value="PAS domain"/>
    <property type="match status" value="1"/>
</dbReference>
<dbReference type="SUPFAM" id="SSF55874">
    <property type="entry name" value="ATPase domain of HSP90 chaperone/DNA topoisomerase II/histidine kinase"/>
    <property type="match status" value="1"/>
</dbReference>
<dbReference type="CDD" id="cd00130">
    <property type="entry name" value="PAS"/>
    <property type="match status" value="1"/>
</dbReference>
<dbReference type="InterPro" id="IPR000014">
    <property type="entry name" value="PAS"/>
</dbReference>
<dbReference type="SMART" id="SM00091">
    <property type="entry name" value="PAS"/>
    <property type="match status" value="1"/>
</dbReference>
<dbReference type="PROSITE" id="PS50112">
    <property type="entry name" value="PAS"/>
    <property type="match status" value="1"/>
</dbReference>
<dbReference type="Gene3D" id="3.30.565.10">
    <property type="entry name" value="Histidine kinase-like ATPase, C-terminal domain"/>
    <property type="match status" value="1"/>
</dbReference>
<dbReference type="PANTHER" id="PTHR35526:SF3">
    <property type="entry name" value="ANTI-SIGMA-F FACTOR RSBW"/>
    <property type="match status" value="1"/>
</dbReference>
<dbReference type="InterPro" id="IPR035965">
    <property type="entry name" value="PAS-like_dom_sf"/>
</dbReference>
<dbReference type="Pfam" id="PF00989">
    <property type="entry name" value="PAS"/>
    <property type="match status" value="1"/>
</dbReference>
<accession>A0A6J4H808</accession>
<dbReference type="GO" id="GO:0006355">
    <property type="term" value="P:regulation of DNA-templated transcription"/>
    <property type="evidence" value="ECO:0007669"/>
    <property type="project" value="InterPro"/>
</dbReference>